<evidence type="ECO:0000313" key="13">
    <source>
        <dbReference type="Proteomes" id="UP000519004"/>
    </source>
</evidence>
<dbReference type="PROSITE" id="PS50109">
    <property type="entry name" value="HIS_KIN"/>
    <property type="match status" value="1"/>
</dbReference>
<proteinExistence type="predicted"/>
<dbReference type="SMART" id="SM00086">
    <property type="entry name" value="PAC"/>
    <property type="match status" value="1"/>
</dbReference>
<evidence type="ECO:0000256" key="8">
    <source>
        <dbReference type="SAM" id="Phobius"/>
    </source>
</evidence>
<feature type="transmembrane region" description="Helical" evidence="8">
    <location>
        <begin position="197"/>
        <end position="216"/>
    </location>
</feature>
<dbReference type="InterPro" id="IPR000014">
    <property type="entry name" value="PAS"/>
</dbReference>
<dbReference type="InterPro" id="IPR036097">
    <property type="entry name" value="HisK_dim/P_sf"/>
</dbReference>
<dbReference type="NCBIfam" id="TIGR00229">
    <property type="entry name" value="sensory_box"/>
    <property type="match status" value="1"/>
</dbReference>
<dbReference type="CDD" id="cd00082">
    <property type="entry name" value="HisKA"/>
    <property type="match status" value="1"/>
</dbReference>
<evidence type="ECO:0000256" key="5">
    <source>
        <dbReference type="ARBA" id="ARBA00022777"/>
    </source>
</evidence>
<dbReference type="InterPro" id="IPR001610">
    <property type="entry name" value="PAC"/>
</dbReference>
<keyword evidence="6 8" id="KW-0472">Membrane</keyword>
<dbReference type="AlphaFoldDB" id="A0A7W7V6R9"/>
<dbReference type="GO" id="GO:0000156">
    <property type="term" value="F:phosphorelay response regulator activity"/>
    <property type="evidence" value="ECO:0007669"/>
    <property type="project" value="TreeGrafter"/>
</dbReference>
<keyword evidence="8" id="KW-0812">Transmembrane</keyword>
<evidence type="ECO:0000256" key="4">
    <source>
        <dbReference type="ARBA" id="ARBA00022679"/>
    </source>
</evidence>
<dbReference type="FunFam" id="3.30.565.10:FF:000006">
    <property type="entry name" value="Sensor histidine kinase WalK"/>
    <property type="match status" value="1"/>
</dbReference>
<dbReference type="InterPro" id="IPR003661">
    <property type="entry name" value="HisK_dim/P_dom"/>
</dbReference>
<feature type="domain" description="PAS" evidence="10">
    <location>
        <begin position="232"/>
        <end position="303"/>
    </location>
</feature>
<dbReference type="InterPro" id="IPR035965">
    <property type="entry name" value="PAS-like_dom_sf"/>
</dbReference>
<keyword evidence="7" id="KW-0175">Coiled coil</keyword>
<sequence length="608" mass="67854">MRVGHGSPATRQFRPHLRRWTLVAFLLAFVLFGLAAWRTYQHSRAVIATDAWVRHTLLVLQEALAFEDSVARMEAEHRGFLITGDRALEAARDRHHAQARRELVMLRERLRDAPPQLARVESIQALLDARIAVMREASQLVARDGLDAGRAHFQTIGVALIAPVHALVEELRRHEEAVLGERARLAAQNALRLQTTLAYGPLIGIALMALGLVALLRELRRGERTQRALAEANALQRAILESAGHMIIACRPDGIIRLFNCRACEQLGYTAEEMVGRQTPAVFHDADEVAARAAELSRELGEPIAPGFEAFVARPRRGEVDKRIWTYVRRDGSRFPVELTITPVHDDTGSLLGFVGVAQDIGERLAAEREVLELNRRLQAKAEQLEQTNRELESFSYSVSHDLRAPLRHIDGYARMLAEDLGDRLDPEPRRYLQAIADSARRMGVLIDDLLALSRLGRKPLAREPVDMRALAEEALRDVPRHAATIDIGDLPPASGDPALLKQVWINLLSNALKYSAPRGEQARVEVSGRREHGRVRYRVRDNGVGFDMRYADKLFGVFQRLHPQDRFEGTGVGLAIVHRIVTRHGGHVGAEAAPDQGACFEFDLPAP</sequence>
<dbReference type="PRINTS" id="PR00344">
    <property type="entry name" value="BCTRLSENSOR"/>
</dbReference>
<dbReference type="InterPro" id="IPR050351">
    <property type="entry name" value="BphY/WalK/GraS-like"/>
</dbReference>
<dbReference type="InterPro" id="IPR003594">
    <property type="entry name" value="HATPase_dom"/>
</dbReference>
<keyword evidence="5" id="KW-0418">Kinase</keyword>
<keyword evidence="13" id="KW-1185">Reference proteome</keyword>
<dbReference type="PROSITE" id="PS50112">
    <property type="entry name" value="PAS"/>
    <property type="match status" value="1"/>
</dbReference>
<dbReference type="GO" id="GO:0000155">
    <property type="term" value="F:phosphorelay sensor kinase activity"/>
    <property type="evidence" value="ECO:0007669"/>
    <property type="project" value="InterPro"/>
</dbReference>
<dbReference type="SMART" id="SM00091">
    <property type="entry name" value="PAS"/>
    <property type="match status" value="1"/>
</dbReference>
<evidence type="ECO:0000313" key="12">
    <source>
        <dbReference type="EMBL" id="MBB5014208.1"/>
    </source>
</evidence>
<evidence type="ECO:0000256" key="7">
    <source>
        <dbReference type="SAM" id="Coils"/>
    </source>
</evidence>
<dbReference type="PROSITE" id="PS50113">
    <property type="entry name" value="PAC"/>
    <property type="match status" value="1"/>
</dbReference>
<comment type="caution">
    <text evidence="12">The sequence shown here is derived from an EMBL/GenBank/DDBJ whole genome shotgun (WGS) entry which is preliminary data.</text>
</comment>
<evidence type="ECO:0000256" key="3">
    <source>
        <dbReference type="ARBA" id="ARBA00022553"/>
    </source>
</evidence>
<dbReference type="RefSeq" id="WP_183946804.1">
    <property type="nucleotide sequence ID" value="NZ_JACHHX010000001.1"/>
</dbReference>
<dbReference type="GO" id="GO:0007234">
    <property type="term" value="P:osmosensory signaling via phosphorelay pathway"/>
    <property type="evidence" value="ECO:0007669"/>
    <property type="project" value="TreeGrafter"/>
</dbReference>
<keyword evidence="8" id="KW-1133">Transmembrane helix</keyword>
<dbReference type="SMART" id="SM00388">
    <property type="entry name" value="HisKA"/>
    <property type="match status" value="1"/>
</dbReference>
<dbReference type="GO" id="GO:0005886">
    <property type="term" value="C:plasma membrane"/>
    <property type="evidence" value="ECO:0007669"/>
    <property type="project" value="UniProtKB-ARBA"/>
</dbReference>
<reference evidence="12 13" key="1">
    <citation type="submission" date="2020-08" db="EMBL/GenBank/DDBJ databases">
        <title>Genomic Encyclopedia of Type Strains, Phase IV (KMG-IV): sequencing the most valuable type-strain genomes for metagenomic binning, comparative biology and taxonomic classification.</title>
        <authorList>
            <person name="Goeker M."/>
        </authorList>
    </citation>
    <scope>NUCLEOTIDE SEQUENCE [LARGE SCALE GENOMIC DNA]</scope>
    <source>
        <strain evidence="12 13">DSM 25897</strain>
    </source>
</reference>
<dbReference type="GO" id="GO:0030295">
    <property type="term" value="F:protein kinase activator activity"/>
    <property type="evidence" value="ECO:0007669"/>
    <property type="project" value="TreeGrafter"/>
</dbReference>
<organism evidence="12 13">
    <name type="scientific">Rehaibacterium terrae</name>
    <dbReference type="NCBI Taxonomy" id="1341696"/>
    <lineage>
        <taxon>Bacteria</taxon>
        <taxon>Pseudomonadati</taxon>
        <taxon>Pseudomonadota</taxon>
        <taxon>Gammaproteobacteria</taxon>
        <taxon>Lysobacterales</taxon>
        <taxon>Lysobacteraceae</taxon>
        <taxon>Rehaibacterium</taxon>
    </lineage>
</organism>
<feature type="domain" description="PAC" evidence="11">
    <location>
        <begin position="318"/>
        <end position="373"/>
    </location>
</feature>
<keyword evidence="4" id="KW-0808">Transferase</keyword>
<dbReference type="InterPro" id="IPR007891">
    <property type="entry name" value="CHASE3"/>
</dbReference>
<dbReference type="Pfam" id="PF02518">
    <property type="entry name" value="HATPase_c"/>
    <property type="match status" value="1"/>
</dbReference>
<dbReference type="PANTHER" id="PTHR42878:SF15">
    <property type="entry name" value="BACTERIOPHYTOCHROME"/>
    <property type="match status" value="1"/>
</dbReference>
<dbReference type="EMBL" id="JACHHX010000001">
    <property type="protein sequence ID" value="MBB5014208.1"/>
    <property type="molecule type" value="Genomic_DNA"/>
</dbReference>
<dbReference type="CDD" id="cd00130">
    <property type="entry name" value="PAS"/>
    <property type="match status" value="1"/>
</dbReference>
<dbReference type="GO" id="GO:0006355">
    <property type="term" value="P:regulation of DNA-templated transcription"/>
    <property type="evidence" value="ECO:0007669"/>
    <property type="project" value="InterPro"/>
</dbReference>
<dbReference type="Pfam" id="PF00989">
    <property type="entry name" value="PAS"/>
    <property type="match status" value="1"/>
</dbReference>
<comment type="catalytic activity">
    <reaction evidence="1">
        <text>ATP + protein L-histidine = ADP + protein N-phospho-L-histidine.</text>
        <dbReference type="EC" id="2.7.13.3"/>
    </reaction>
</comment>
<accession>A0A7W7V6R9</accession>
<evidence type="ECO:0000256" key="6">
    <source>
        <dbReference type="ARBA" id="ARBA00023136"/>
    </source>
</evidence>
<dbReference type="InterPro" id="IPR013767">
    <property type="entry name" value="PAS_fold"/>
</dbReference>
<dbReference type="SUPFAM" id="SSF47384">
    <property type="entry name" value="Homodimeric domain of signal transducing histidine kinase"/>
    <property type="match status" value="1"/>
</dbReference>
<evidence type="ECO:0000256" key="2">
    <source>
        <dbReference type="ARBA" id="ARBA00012438"/>
    </source>
</evidence>
<protein>
    <recommendedName>
        <fullName evidence="2">histidine kinase</fullName>
        <ecNumber evidence="2">2.7.13.3</ecNumber>
    </recommendedName>
</protein>
<dbReference type="InterPro" id="IPR005467">
    <property type="entry name" value="His_kinase_dom"/>
</dbReference>
<name>A0A7W7V6R9_9GAMM</name>
<dbReference type="FunFam" id="1.10.287.130:FF:000070">
    <property type="entry name" value="Histidine kinase sensor protein"/>
    <property type="match status" value="1"/>
</dbReference>
<gene>
    <name evidence="12" type="ORF">HNQ58_000079</name>
</gene>
<dbReference type="Gene3D" id="3.30.450.20">
    <property type="entry name" value="PAS domain"/>
    <property type="match status" value="1"/>
</dbReference>
<feature type="domain" description="Histidine kinase" evidence="9">
    <location>
        <begin position="398"/>
        <end position="608"/>
    </location>
</feature>
<dbReference type="InterPro" id="IPR004358">
    <property type="entry name" value="Sig_transdc_His_kin-like_C"/>
</dbReference>
<feature type="transmembrane region" description="Helical" evidence="8">
    <location>
        <begin position="20"/>
        <end position="40"/>
    </location>
</feature>
<dbReference type="SMART" id="SM00387">
    <property type="entry name" value="HATPase_c"/>
    <property type="match status" value="1"/>
</dbReference>
<dbReference type="Proteomes" id="UP000519004">
    <property type="component" value="Unassembled WGS sequence"/>
</dbReference>
<feature type="coiled-coil region" evidence="7">
    <location>
        <begin position="364"/>
        <end position="395"/>
    </location>
</feature>
<evidence type="ECO:0000256" key="1">
    <source>
        <dbReference type="ARBA" id="ARBA00000085"/>
    </source>
</evidence>
<dbReference type="Pfam" id="PF05227">
    <property type="entry name" value="CHASE3"/>
    <property type="match status" value="1"/>
</dbReference>
<dbReference type="SUPFAM" id="SSF55785">
    <property type="entry name" value="PYP-like sensor domain (PAS domain)"/>
    <property type="match status" value="1"/>
</dbReference>
<dbReference type="InterPro" id="IPR036890">
    <property type="entry name" value="HATPase_C_sf"/>
</dbReference>
<evidence type="ECO:0000259" key="9">
    <source>
        <dbReference type="PROSITE" id="PS50109"/>
    </source>
</evidence>
<dbReference type="SUPFAM" id="SSF55874">
    <property type="entry name" value="ATPase domain of HSP90 chaperone/DNA topoisomerase II/histidine kinase"/>
    <property type="match status" value="1"/>
</dbReference>
<dbReference type="Pfam" id="PF00512">
    <property type="entry name" value="HisKA"/>
    <property type="match status" value="1"/>
</dbReference>
<keyword evidence="3" id="KW-0597">Phosphoprotein</keyword>
<dbReference type="EC" id="2.7.13.3" evidence="2"/>
<dbReference type="Gene3D" id="1.10.287.130">
    <property type="match status" value="1"/>
</dbReference>
<dbReference type="InterPro" id="IPR000700">
    <property type="entry name" value="PAS-assoc_C"/>
</dbReference>
<dbReference type="Gene3D" id="3.30.565.10">
    <property type="entry name" value="Histidine kinase-like ATPase, C-terminal domain"/>
    <property type="match status" value="1"/>
</dbReference>
<evidence type="ECO:0000259" key="10">
    <source>
        <dbReference type="PROSITE" id="PS50112"/>
    </source>
</evidence>
<dbReference type="PANTHER" id="PTHR42878">
    <property type="entry name" value="TWO-COMPONENT HISTIDINE KINASE"/>
    <property type="match status" value="1"/>
</dbReference>
<evidence type="ECO:0000259" key="11">
    <source>
        <dbReference type="PROSITE" id="PS50113"/>
    </source>
</evidence>